<accession>A0A0D2P8X1</accession>
<dbReference type="InterPro" id="IPR029030">
    <property type="entry name" value="Caspase-like_dom_sf"/>
</dbReference>
<dbReference type="GO" id="GO:0004197">
    <property type="term" value="F:cysteine-type endopeptidase activity"/>
    <property type="evidence" value="ECO:0007669"/>
    <property type="project" value="InterPro"/>
</dbReference>
<protein>
    <recommendedName>
        <fullName evidence="5">Peptidase C14 caspase domain-containing protein</fullName>
    </recommendedName>
</protein>
<proteinExistence type="inferred from homology"/>
<dbReference type="GO" id="GO:0005737">
    <property type="term" value="C:cytoplasm"/>
    <property type="evidence" value="ECO:0007669"/>
    <property type="project" value="TreeGrafter"/>
</dbReference>
<sequence>MTRIPSHHRRGPSPPGISKPNDQIKFQKLATSRTFSRLFALLVGINDYNPPPLGLRPLRGAVADAQTFKQWLEWSGVPSENIVLLTNESATCSAIITALTQLKTDHRIRHGDPILIFFAGHGAEVNAPDGWECGRADRMIQVIVPHDCEAIKSGKRVGPIADRVLGALIGNIAEQKDNNIFVVLDCCHSASGTRGSNPSDVDNEVTSRAVDLVNDYSASLEQQLRNIGAYQLASMPDINFTNSSIKSHVLLAACSQSEDALEYRDPQAGFMRGRFTAALLNFLYTTPLNTIRYSDILSRMERITSQNPHCEGHFVDRIIFNSKIPDGPRKAITVQYEEGSPGRRGQYILLAGRMQQIQTQSKFDIFEKLDFNQVSRLGTLTVIEVRDLSSVATVTPVGHVSLEPKLDIVAVQKKSNAEDDLKIFIPRGNSFLPEYHYLKRLDGMDGICLVQEQGNANINISMDQGKLSLIIRTLPHALLAPQEWEHTFKYDPRSAETQSVLSKAVHFFRHLKPASSHFDTYIYDNITLKVFELADDLRLGGRKPVEPNLFDGNIIAIPHKHNVYHGIELTNGTSDLDLHVSIFIFSFSDLSIVPIVESRPNAGYRVDHSLSAGQKLALGWGAAGIQPIDSVLADDQAIDIQYLKVYISTQPTNMSFLAQTSPFSGKGILTTTPASPGYPRGVRQVIPATPPRWTSILVPLVVFRPGATVVRRETVEARLGMLFSQSTRSC</sequence>
<evidence type="ECO:0000259" key="5">
    <source>
        <dbReference type="Pfam" id="PF00656"/>
    </source>
</evidence>
<feature type="region of interest" description="Disordered" evidence="4">
    <location>
        <begin position="1"/>
        <end position="22"/>
    </location>
</feature>
<keyword evidence="2" id="KW-0053">Apoptosis</keyword>
<keyword evidence="3" id="KW-0378">Hydrolase</keyword>
<dbReference type="EMBL" id="KN817533">
    <property type="protein sequence ID" value="KJA25051.1"/>
    <property type="molecule type" value="Genomic_DNA"/>
</dbReference>
<evidence type="ECO:0000256" key="2">
    <source>
        <dbReference type="ARBA" id="ARBA00022703"/>
    </source>
</evidence>
<dbReference type="GO" id="GO:0006508">
    <property type="term" value="P:proteolysis"/>
    <property type="evidence" value="ECO:0007669"/>
    <property type="project" value="InterPro"/>
</dbReference>
<name>A0A0D2P8X1_HYPSF</name>
<evidence type="ECO:0000313" key="6">
    <source>
        <dbReference type="EMBL" id="KJA25051.1"/>
    </source>
</evidence>
<dbReference type="Pfam" id="PF00656">
    <property type="entry name" value="Peptidase_C14"/>
    <property type="match status" value="1"/>
</dbReference>
<comment type="similarity">
    <text evidence="1">Belongs to the peptidase C14B family.</text>
</comment>
<keyword evidence="3" id="KW-0788">Thiol protease</keyword>
<feature type="domain" description="Peptidase C14 caspase" evidence="5">
    <location>
        <begin position="39"/>
        <end position="302"/>
    </location>
</feature>
<gene>
    <name evidence="6" type="ORF">HYPSUDRAFT_76127</name>
</gene>
<keyword evidence="3" id="KW-0645">Protease</keyword>
<dbReference type="InterPro" id="IPR050452">
    <property type="entry name" value="Metacaspase"/>
</dbReference>
<dbReference type="InterPro" id="IPR011600">
    <property type="entry name" value="Pept_C14_caspase"/>
</dbReference>
<reference evidence="7" key="1">
    <citation type="submission" date="2014-04" db="EMBL/GenBank/DDBJ databases">
        <title>Evolutionary Origins and Diversification of the Mycorrhizal Mutualists.</title>
        <authorList>
            <consortium name="DOE Joint Genome Institute"/>
            <consortium name="Mycorrhizal Genomics Consortium"/>
            <person name="Kohler A."/>
            <person name="Kuo A."/>
            <person name="Nagy L.G."/>
            <person name="Floudas D."/>
            <person name="Copeland A."/>
            <person name="Barry K.W."/>
            <person name="Cichocki N."/>
            <person name="Veneault-Fourrey C."/>
            <person name="LaButti K."/>
            <person name="Lindquist E.A."/>
            <person name="Lipzen A."/>
            <person name="Lundell T."/>
            <person name="Morin E."/>
            <person name="Murat C."/>
            <person name="Riley R."/>
            <person name="Ohm R."/>
            <person name="Sun H."/>
            <person name="Tunlid A."/>
            <person name="Henrissat B."/>
            <person name="Grigoriev I.V."/>
            <person name="Hibbett D.S."/>
            <person name="Martin F."/>
        </authorList>
    </citation>
    <scope>NUCLEOTIDE SEQUENCE [LARGE SCALE GENOMIC DNA]</scope>
    <source>
        <strain evidence="7">FD-334 SS-4</strain>
    </source>
</reference>
<organism evidence="6 7">
    <name type="scientific">Hypholoma sublateritium (strain FD-334 SS-4)</name>
    <dbReference type="NCBI Taxonomy" id="945553"/>
    <lineage>
        <taxon>Eukaryota</taxon>
        <taxon>Fungi</taxon>
        <taxon>Dikarya</taxon>
        <taxon>Basidiomycota</taxon>
        <taxon>Agaricomycotina</taxon>
        <taxon>Agaricomycetes</taxon>
        <taxon>Agaricomycetidae</taxon>
        <taxon>Agaricales</taxon>
        <taxon>Agaricineae</taxon>
        <taxon>Strophariaceae</taxon>
        <taxon>Hypholoma</taxon>
    </lineage>
</organism>
<dbReference type="SUPFAM" id="SSF52129">
    <property type="entry name" value="Caspase-like"/>
    <property type="match status" value="1"/>
</dbReference>
<dbReference type="OrthoDB" id="10255174at2759"/>
<evidence type="ECO:0000256" key="4">
    <source>
        <dbReference type="SAM" id="MobiDB-lite"/>
    </source>
</evidence>
<evidence type="ECO:0000256" key="3">
    <source>
        <dbReference type="ARBA" id="ARBA00022807"/>
    </source>
</evidence>
<dbReference type="AlphaFoldDB" id="A0A0D2P8X1"/>
<dbReference type="Proteomes" id="UP000054270">
    <property type="component" value="Unassembled WGS sequence"/>
</dbReference>
<dbReference type="Gene3D" id="3.40.50.1460">
    <property type="match status" value="1"/>
</dbReference>
<keyword evidence="7" id="KW-1185">Reference proteome</keyword>
<evidence type="ECO:0000313" key="7">
    <source>
        <dbReference type="Proteomes" id="UP000054270"/>
    </source>
</evidence>
<evidence type="ECO:0000256" key="1">
    <source>
        <dbReference type="ARBA" id="ARBA00009005"/>
    </source>
</evidence>
<feature type="compositionally biased region" description="Basic residues" evidence="4">
    <location>
        <begin position="1"/>
        <end position="11"/>
    </location>
</feature>
<dbReference type="GO" id="GO:0006915">
    <property type="term" value="P:apoptotic process"/>
    <property type="evidence" value="ECO:0007669"/>
    <property type="project" value="UniProtKB-KW"/>
</dbReference>
<dbReference type="PANTHER" id="PTHR48104:SF30">
    <property type="entry name" value="METACASPASE-1"/>
    <property type="match status" value="1"/>
</dbReference>
<dbReference type="PANTHER" id="PTHR48104">
    <property type="entry name" value="METACASPASE-4"/>
    <property type="match status" value="1"/>
</dbReference>